<evidence type="ECO:0000256" key="7">
    <source>
        <dbReference type="SAM" id="SignalP"/>
    </source>
</evidence>
<dbReference type="OrthoDB" id="19448at2759"/>
<dbReference type="EMBL" id="WIUZ02000004">
    <property type="protein sequence ID" value="KAF9787830.1"/>
    <property type="molecule type" value="Genomic_DNA"/>
</dbReference>
<reference evidence="10" key="1">
    <citation type="journal article" date="2020" name="Nat. Commun.">
        <title>Large-scale genome sequencing of mycorrhizal fungi provides insights into the early evolution of symbiotic traits.</title>
        <authorList>
            <person name="Miyauchi S."/>
            <person name="Kiss E."/>
            <person name="Kuo A."/>
            <person name="Drula E."/>
            <person name="Kohler A."/>
            <person name="Sanchez-Garcia M."/>
            <person name="Morin E."/>
            <person name="Andreopoulos B."/>
            <person name="Barry K.W."/>
            <person name="Bonito G."/>
            <person name="Buee M."/>
            <person name="Carver A."/>
            <person name="Chen C."/>
            <person name="Cichocki N."/>
            <person name="Clum A."/>
            <person name="Culley D."/>
            <person name="Crous P.W."/>
            <person name="Fauchery L."/>
            <person name="Girlanda M."/>
            <person name="Hayes R.D."/>
            <person name="Keri Z."/>
            <person name="LaButti K."/>
            <person name="Lipzen A."/>
            <person name="Lombard V."/>
            <person name="Magnuson J."/>
            <person name="Maillard F."/>
            <person name="Murat C."/>
            <person name="Nolan M."/>
            <person name="Ohm R.A."/>
            <person name="Pangilinan J."/>
            <person name="Pereira M.F."/>
            <person name="Perotto S."/>
            <person name="Peter M."/>
            <person name="Pfister S."/>
            <person name="Riley R."/>
            <person name="Sitrit Y."/>
            <person name="Stielow J.B."/>
            <person name="Szollosi G."/>
            <person name="Zifcakova L."/>
            <person name="Stursova M."/>
            <person name="Spatafora J.W."/>
            <person name="Tedersoo L."/>
            <person name="Vaario L.M."/>
            <person name="Yamada A."/>
            <person name="Yan M."/>
            <person name="Wang P."/>
            <person name="Xu J."/>
            <person name="Bruns T."/>
            <person name="Baldrian P."/>
            <person name="Vilgalys R."/>
            <person name="Dunand C."/>
            <person name="Henrissat B."/>
            <person name="Grigoriev I.V."/>
            <person name="Hibbett D."/>
            <person name="Nagy L.G."/>
            <person name="Martin F.M."/>
        </authorList>
    </citation>
    <scope>NUCLEOTIDE SEQUENCE</scope>
    <source>
        <strain evidence="10">UH-Tt-Lm1</strain>
    </source>
</reference>
<dbReference type="InterPro" id="IPR000209">
    <property type="entry name" value="Peptidase_S8/S53_dom"/>
</dbReference>
<dbReference type="GO" id="GO:0004252">
    <property type="term" value="F:serine-type endopeptidase activity"/>
    <property type="evidence" value="ECO:0007669"/>
    <property type="project" value="UniProtKB-UniRule"/>
</dbReference>
<organism evidence="10 11">
    <name type="scientific">Thelephora terrestris</name>
    <dbReference type="NCBI Taxonomy" id="56493"/>
    <lineage>
        <taxon>Eukaryota</taxon>
        <taxon>Fungi</taxon>
        <taxon>Dikarya</taxon>
        <taxon>Basidiomycota</taxon>
        <taxon>Agaricomycotina</taxon>
        <taxon>Agaricomycetes</taxon>
        <taxon>Thelephorales</taxon>
        <taxon>Thelephoraceae</taxon>
        <taxon>Thelephora</taxon>
    </lineage>
</organism>
<feature type="active site" description="Charge relay system" evidence="5">
    <location>
        <position position="331"/>
    </location>
</feature>
<feature type="chain" id="PRO_5040194840" evidence="7">
    <location>
        <begin position="22"/>
        <end position="395"/>
    </location>
</feature>
<sequence>MRSFDALMRLTLLALPVFASGELLPVKRAEGEVLKDSYVVVLKDGYNVANVADSMPDMNITHRWTILNGFAATLDEEGLDKLRADPDVLSISENAAARTSAIQTDAPWGLQRISHREPVEPKNDLALTYTYIYDDSAGGGVDVYVIDTGIQVDHPEFNGRARWGITFGGYPDMDGNGHGTHCAGTVGSLHFGVSKAVNLIAVKVLGDDGFGWWSDIISGIDWVATTAASTGRPSVVSMSIQGGAYDPVDEAVTNLVNSGVPASVAAGNFAEDAQFVSPGRTPSAITVGAMDINDNMASFSDYGTLVDIFAPGVNVWSTWIGSTTNLDSGTSMATPHVAGFVAYLYGLDSSLTVAAIEAAIDCYATRDALTLTDAAIQAGTANKLLYNNYQDNQHW</sequence>
<dbReference type="PANTHER" id="PTHR43806">
    <property type="entry name" value="PEPTIDASE S8"/>
    <property type="match status" value="1"/>
</dbReference>
<keyword evidence="11" id="KW-1185">Reference proteome</keyword>
<dbReference type="GO" id="GO:0005615">
    <property type="term" value="C:extracellular space"/>
    <property type="evidence" value="ECO:0007669"/>
    <property type="project" value="TreeGrafter"/>
</dbReference>
<dbReference type="PANTHER" id="PTHR43806:SF11">
    <property type="entry name" value="CEREVISIN-RELATED"/>
    <property type="match status" value="1"/>
</dbReference>
<dbReference type="InterPro" id="IPR015500">
    <property type="entry name" value="Peptidase_S8_subtilisin-rel"/>
</dbReference>
<dbReference type="SUPFAM" id="SSF52743">
    <property type="entry name" value="Subtilisin-like"/>
    <property type="match status" value="1"/>
</dbReference>
<dbReference type="FunFam" id="3.40.50.200:FF:000007">
    <property type="entry name" value="Subtilisin-like serine protease"/>
    <property type="match status" value="1"/>
</dbReference>
<dbReference type="InterPro" id="IPR022398">
    <property type="entry name" value="Peptidase_S8_His-AS"/>
</dbReference>
<comment type="caution">
    <text evidence="10">The sequence shown here is derived from an EMBL/GenBank/DDBJ whole genome shotgun (WGS) entry which is preliminary data.</text>
</comment>
<dbReference type="PROSITE" id="PS00136">
    <property type="entry name" value="SUBTILASE_ASP"/>
    <property type="match status" value="1"/>
</dbReference>
<feature type="active site" description="Charge relay system" evidence="5">
    <location>
        <position position="147"/>
    </location>
</feature>
<feature type="active site" description="Charge relay system" evidence="5">
    <location>
        <position position="178"/>
    </location>
</feature>
<dbReference type="InterPro" id="IPR037045">
    <property type="entry name" value="S8pro/Inhibitor_I9_sf"/>
</dbReference>
<dbReference type="PROSITE" id="PS00137">
    <property type="entry name" value="SUBTILASE_HIS"/>
    <property type="match status" value="1"/>
</dbReference>
<feature type="signal peptide" evidence="7">
    <location>
        <begin position="1"/>
        <end position="21"/>
    </location>
</feature>
<evidence type="ECO:0000259" key="9">
    <source>
        <dbReference type="Pfam" id="PF05922"/>
    </source>
</evidence>
<evidence type="ECO:0000256" key="2">
    <source>
        <dbReference type="ARBA" id="ARBA00022670"/>
    </source>
</evidence>
<dbReference type="Pfam" id="PF05922">
    <property type="entry name" value="Inhibitor_I9"/>
    <property type="match status" value="1"/>
</dbReference>
<dbReference type="CDD" id="cd04077">
    <property type="entry name" value="Peptidases_S8_PCSK9_ProteinaseK_like"/>
    <property type="match status" value="1"/>
</dbReference>
<keyword evidence="7" id="KW-0732">Signal</keyword>
<dbReference type="InterPro" id="IPR050131">
    <property type="entry name" value="Peptidase_S8_subtilisin-like"/>
</dbReference>
<evidence type="ECO:0000313" key="11">
    <source>
        <dbReference type="Proteomes" id="UP000736335"/>
    </source>
</evidence>
<gene>
    <name evidence="10" type="ORF">BJ322DRAFT_582064</name>
</gene>
<dbReference type="Proteomes" id="UP000736335">
    <property type="component" value="Unassembled WGS sequence"/>
</dbReference>
<accession>A0A9P6HL92</accession>
<evidence type="ECO:0000256" key="1">
    <source>
        <dbReference type="ARBA" id="ARBA00011073"/>
    </source>
</evidence>
<dbReference type="Gene3D" id="3.40.50.200">
    <property type="entry name" value="Peptidase S8/S53 domain"/>
    <property type="match status" value="1"/>
</dbReference>
<proteinExistence type="inferred from homology"/>
<keyword evidence="2 5" id="KW-0645">Protease</keyword>
<dbReference type="InterPro" id="IPR023828">
    <property type="entry name" value="Peptidase_S8_Ser-AS"/>
</dbReference>
<dbReference type="AlphaFoldDB" id="A0A9P6HL92"/>
<dbReference type="GO" id="GO:0006508">
    <property type="term" value="P:proteolysis"/>
    <property type="evidence" value="ECO:0007669"/>
    <property type="project" value="UniProtKB-KW"/>
</dbReference>
<name>A0A9P6HL92_9AGAM</name>
<feature type="domain" description="Peptidase S8/S53" evidence="8">
    <location>
        <begin position="138"/>
        <end position="361"/>
    </location>
</feature>
<dbReference type="InterPro" id="IPR036852">
    <property type="entry name" value="Peptidase_S8/S53_dom_sf"/>
</dbReference>
<keyword evidence="3 5" id="KW-0378">Hydrolase</keyword>
<dbReference type="InterPro" id="IPR034193">
    <property type="entry name" value="PCSK9_ProteinaseK-like"/>
</dbReference>
<dbReference type="SUPFAM" id="SSF54897">
    <property type="entry name" value="Protease propeptides/inhibitors"/>
    <property type="match status" value="1"/>
</dbReference>
<dbReference type="InterPro" id="IPR023827">
    <property type="entry name" value="Peptidase_S8_Asp-AS"/>
</dbReference>
<keyword evidence="4 5" id="KW-0720">Serine protease</keyword>
<evidence type="ECO:0000256" key="5">
    <source>
        <dbReference type="PROSITE-ProRule" id="PRU01240"/>
    </source>
</evidence>
<dbReference type="Gene3D" id="3.30.70.80">
    <property type="entry name" value="Peptidase S8 propeptide/proteinase inhibitor I9"/>
    <property type="match status" value="1"/>
</dbReference>
<comment type="similarity">
    <text evidence="1 5 6">Belongs to the peptidase S8 family.</text>
</comment>
<evidence type="ECO:0000313" key="10">
    <source>
        <dbReference type="EMBL" id="KAF9787830.1"/>
    </source>
</evidence>
<evidence type="ECO:0000256" key="6">
    <source>
        <dbReference type="RuleBase" id="RU003355"/>
    </source>
</evidence>
<feature type="domain" description="Inhibitor I9" evidence="9">
    <location>
        <begin position="66"/>
        <end position="98"/>
    </location>
</feature>
<dbReference type="PRINTS" id="PR00723">
    <property type="entry name" value="SUBTILISIN"/>
</dbReference>
<dbReference type="PROSITE" id="PS00138">
    <property type="entry name" value="SUBTILASE_SER"/>
    <property type="match status" value="1"/>
</dbReference>
<evidence type="ECO:0000256" key="3">
    <source>
        <dbReference type="ARBA" id="ARBA00022801"/>
    </source>
</evidence>
<dbReference type="PROSITE" id="PS51892">
    <property type="entry name" value="SUBTILASE"/>
    <property type="match status" value="1"/>
</dbReference>
<dbReference type="InterPro" id="IPR010259">
    <property type="entry name" value="S8pro/Inhibitor_I9"/>
</dbReference>
<evidence type="ECO:0000259" key="8">
    <source>
        <dbReference type="Pfam" id="PF00082"/>
    </source>
</evidence>
<dbReference type="Pfam" id="PF00082">
    <property type="entry name" value="Peptidase_S8"/>
    <property type="match status" value="1"/>
</dbReference>
<protein>
    <submittedName>
        <fullName evidence="10">Serine protease</fullName>
    </submittedName>
</protein>
<evidence type="ECO:0000256" key="4">
    <source>
        <dbReference type="ARBA" id="ARBA00022825"/>
    </source>
</evidence>
<reference evidence="10" key="2">
    <citation type="submission" date="2020-11" db="EMBL/GenBank/DDBJ databases">
        <authorList>
            <consortium name="DOE Joint Genome Institute"/>
            <person name="Kuo A."/>
            <person name="Miyauchi S."/>
            <person name="Kiss E."/>
            <person name="Drula E."/>
            <person name="Kohler A."/>
            <person name="Sanchez-Garcia M."/>
            <person name="Andreopoulos B."/>
            <person name="Barry K.W."/>
            <person name="Bonito G."/>
            <person name="Buee M."/>
            <person name="Carver A."/>
            <person name="Chen C."/>
            <person name="Cichocki N."/>
            <person name="Clum A."/>
            <person name="Culley D."/>
            <person name="Crous P.W."/>
            <person name="Fauchery L."/>
            <person name="Girlanda M."/>
            <person name="Hayes R."/>
            <person name="Keri Z."/>
            <person name="Labutti K."/>
            <person name="Lipzen A."/>
            <person name="Lombard V."/>
            <person name="Magnuson J."/>
            <person name="Maillard F."/>
            <person name="Morin E."/>
            <person name="Murat C."/>
            <person name="Nolan M."/>
            <person name="Ohm R."/>
            <person name="Pangilinan J."/>
            <person name="Pereira M."/>
            <person name="Perotto S."/>
            <person name="Peter M."/>
            <person name="Riley R."/>
            <person name="Sitrit Y."/>
            <person name="Stielow B."/>
            <person name="Szollosi G."/>
            <person name="Zifcakova L."/>
            <person name="Stursova M."/>
            <person name="Spatafora J.W."/>
            <person name="Tedersoo L."/>
            <person name="Vaario L.-M."/>
            <person name="Yamada A."/>
            <person name="Yan M."/>
            <person name="Wang P."/>
            <person name="Xu J."/>
            <person name="Bruns T."/>
            <person name="Baldrian P."/>
            <person name="Vilgalys R."/>
            <person name="Henrissat B."/>
            <person name="Grigoriev I.V."/>
            <person name="Hibbett D."/>
            <person name="Nagy L.G."/>
            <person name="Martin F.M."/>
        </authorList>
    </citation>
    <scope>NUCLEOTIDE SEQUENCE</scope>
    <source>
        <strain evidence="10">UH-Tt-Lm1</strain>
    </source>
</reference>